<name>A0A7J0GWV3_9ERIC</name>
<protein>
    <submittedName>
        <fullName evidence="2">Uncharacterized protein</fullName>
    </submittedName>
</protein>
<organism evidence="2 3">
    <name type="scientific">Actinidia rufa</name>
    <dbReference type="NCBI Taxonomy" id="165716"/>
    <lineage>
        <taxon>Eukaryota</taxon>
        <taxon>Viridiplantae</taxon>
        <taxon>Streptophyta</taxon>
        <taxon>Embryophyta</taxon>
        <taxon>Tracheophyta</taxon>
        <taxon>Spermatophyta</taxon>
        <taxon>Magnoliopsida</taxon>
        <taxon>eudicotyledons</taxon>
        <taxon>Gunneridae</taxon>
        <taxon>Pentapetalae</taxon>
        <taxon>asterids</taxon>
        <taxon>Ericales</taxon>
        <taxon>Actinidiaceae</taxon>
        <taxon>Actinidia</taxon>
    </lineage>
</organism>
<comment type="caution">
    <text evidence="2">The sequence shown here is derived from an EMBL/GenBank/DDBJ whole genome shotgun (WGS) entry which is preliminary data.</text>
</comment>
<evidence type="ECO:0000256" key="1">
    <source>
        <dbReference type="SAM" id="SignalP"/>
    </source>
</evidence>
<dbReference type="AlphaFoldDB" id="A0A7J0GWV3"/>
<dbReference type="InterPro" id="IPR055317">
    <property type="entry name" value="CLE14-like"/>
</dbReference>
<dbReference type="PANTHER" id="PTHR35472:SF4">
    <property type="entry name" value="DUF19 DOMAIN-CONTAINING PROTEIN"/>
    <property type="match status" value="1"/>
</dbReference>
<keyword evidence="1" id="KW-0732">Signal</keyword>
<evidence type="ECO:0000313" key="3">
    <source>
        <dbReference type="Proteomes" id="UP000585474"/>
    </source>
</evidence>
<dbReference type="EMBL" id="BJWL01000024">
    <property type="protein sequence ID" value="GFZ15319.1"/>
    <property type="molecule type" value="Genomic_DNA"/>
</dbReference>
<gene>
    <name evidence="2" type="ORF">Acr_24g0015090</name>
</gene>
<feature type="signal peptide" evidence="1">
    <location>
        <begin position="1"/>
        <end position="25"/>
    </location>
</feature>
<dbReference type="OrthoDB" id="663321at2759"/>
<proteinExistence type="predicted"/>
<accession>A0A7J0GWV3</accession>
<keyword evidence="3" id="KW-1185">Reference proteome</keyword>
<evidence type="ECO:0000313" key="2">
    <source>
        <dbReference type="EMBL" id="GFZ15319.1"/>
    </source>
</evidence>
<dbReference type="Proteomes" id="UP000585474">
    <property type="component" value="Unassembled WGS sequence"/>
</dbReference>
<dbReference type="PANTHER" id="PTHR35472">
    <property type="match status" value="1"/>
</dbReference>
<feature type="chain" id="PRO_5029762212" evidence="1">
    <location>
        <begin position="26"/>
        <end position="86"/>
    </location>
</feature>
<reference evidence="2 3" key="1">
    <citation type="submission" date="2019-07" db="EMBL/GenBank/DDBJ databases">
        <title>De Novo Assembly of kiwifruit Actinidia rufa.</title>
        <authorList>
            <person name="Sugita-Konishi S."/>
            <person name="Sato K."/>
            <person name="Mori E."/>
            <person name="Abe Y."/>
            <person name="Kisaki G."/>
            <person name="Hamano K."/>
            <person name="Suezawa K."/>
            <person name="Otani M."/>
            <person name="Fukuda T."/>
            <person name="Manabe T."/>
            <person name="Gomi K."/>
            <person name="Tabuchi M."/>
            <person name="Akimitsu K."/>
            <person name="Kataoka I."/>
        </authorList>
    </citation>
    <scope>NUCLEOTIDE SEQUENCE [LARGE SCALE GENOMIC DNA]</scope>
    <source>
        <strain evidence="3">cv. Fuchu</strain>
    </source>
</reference>
<sequence length="86" mass="9755">MGPQNSLFSLMILITMLALAHMTSSRHIDLLRNEVAEQRLRAKFYSTFSGYFSAIPKYEQAENEENSPVYAVSLREVPDGPNPLHN</sequence>